<dbReference type="InterPro" id="IPR000555">
    <property type="entry name" value="JAMM/MPN+_dom"/>
</dbReference>
<feature type="domain" description="MPN" evidence="7">
    <location>
        <begin position="1"/>
        <end position="113"/>
    </location>
</feature>
<dbReference type="Pfam" id="PF23594">
    <property type="entry name" value="RPN11_C"/>
    <property type="match status" value="1"/>
</dbReference>
<dbReference type="OMA" id="PCEILAD"/>
<gene>
    <name evidence="8" type="ORF">RF11_06101</name>
</gene>
<proteinExistence type="predicted"/>
<keyword evidence="3" id="KW-0378">Hydrolase</keyword>
<accession>A0A0C2MEN3</accession>
<dbReference type="PROSITE" id="PS50249">
    <property type="entry name" value="MPN"/>
    <property type="match status" value="1"/>
</dbReference>
<dbReference type="InterPro" id="IPR050242">
    <property type="entry name" value="JAMM_MPN+_peptidase_M67A"/>
</dbReference>
<comment type="caution">
    <text evidence="8">The sequence shown here is derived from an EMBL/GenBank/DDBJ whole genome shotgun (WGS) entry which is preliminary data.</text>
</comment>
<evidence type="ECO:0000259" key="7">
    <source>
        <dbReference type="PROSITE" id="PS50249"/>
    </source>
</evidence>
<dbReference type="AlphaFoldDB" id="A0A0C2MEN3"/>
<reference evidence="8 9" key="1">
    <citation type="journal article" date="2014" name="Genome Biol. Evol.">
        <title>The genome of the myxosporean Thelohanellus kitauei shows adaptations to nutrient acquisition within its fish host.</title>
        <authorList>
            <person name="Yang Y."/>
            <person name="Xiong J."/>
            <person name="Zhou Z."/>
            <person name="Huo F."/>
            <person name="Miao W."/>
            <person name="Ran C."/>
            <person name="Liu Y."/>
            <person name="Zhang J."/>
            <person name="Feng J."/>
            <person name="Wang M."/>
            <person name="Wang M."/>
            <person name="Wang L."/>
            <person name="Yao B."/>
        </authorList>
    </citation>
    <scope>NUCLEOTIDE SEQUENCE [LARGE SCALE GENOMIC DNA]</scope>
    <source>
        <strain evidence="8">Wuqing</strain>
    </source>
</reference>
<keyword evidence="5 8" id="KW-0647">Proteasome</keyword>
<keyword evidence="6" id="KW-0482">Metalloprotease</keyword>
<evidence type="ECO:0000313" key="8">
    <source>
        <dbReference type="EMBL" id="KII65581.1"/>
    </source>
</evidence>
<sequence>MGLMLGEYIDDYTVHVADVFAMPQKAMGVSVEAIDSVFQTRMIEMLKRIGRSECVVGWYHSHPGFGCWLSNVDISTQQSFETLHPRAVAVVVDPIQSVRGKVVIDAFRSIPSISLLNQGEIRSVTSNIGHVKRPPIISIIHGLNRTYYSLNISYRRLPSEQMMLQNLQKRNWMRGLLPRDYETHAKRNLDSLKEANDLLNLYETFCKQESELSPESFTMFNIGRKDPRKHLNEISTDLLRQNISQPVRALATVLAFSNS</sequence>
<evidence type="ECO:0000256" key="4">
    <source>
        <dbReference type="ARBA" id="ARBA00022833"/>
    </source>
</evidence>
<dbReference type="PANTHER" id="PTHR10410">
    <property type="entry name" value="EUKARYOTIC TRANSLATION INITIATION FACTOR 3 -RELATED"/>
    <property type="match status" value="1"/>
</dbReference>
<name>A0A0C2MEN3_THEKT</name>
<dbReference type="OrthoDB" id="605656at2759"/>
<keyword evidence="9" id="KW-1185">Reference proteome</keyword>
<dbReference type="GO" id="GO:0046872">
    <property type="term" value="F:metal ion binding"/>
    <property type="evidence" value="ECO:0007669"/>
    <property type="project" value="UniProtKB-KW"/>
</dbReference>
<dbReference type="Pfam" id="PF01398">
    <property type="entry name" value="JAB"/>
    <property type="match status" value="1"/>
</dbReference>
<dbReference type="CDD" id="cd08069">
    <property type="entry name" value="MPN_RPN11_CSN5"/>
    <property type="match status" value="1"/>
</dbReference>
<dbReference type="Proteomes" id="UP000031668">
    <property type="component" value="Unassembled WGS sequence"/>
</dbReference>
<organism evidence="8 9">
    <name type="scientific">Thelohanellus kitauei</name>
    <name type="common">Myxosporean</name>
    <dbReference type="NCBI Taxonomy" id="669202"/>
    <lineage>
        <taxon>Eukaryota</taxon>
        <taxon>Metazoa</taxon>
        <taxon>Cnidaria</taxon>
        <taxon>Myxozoa</taxon>
        <taxon>Myxosporea</taxon>
        <taxon>Bivalvulida</taxon>
        <taxon>Platysporina</taxon>
        <taxon>Myxobolidae</taxon>
        <taxon>Thelohanellus</taxon>
    </lineage>
</organism>
<evidence type="ECO:0000256" key="3">
    <source>
        <dbReference type="ARBA" id="ARBA00022801"/>
    </source>
</evidence>
<dbReference type="InterPro" id="IPR037518">
    <property type="entry name" value="MPN"/>
</dbReference>
<dbReference type="GO" id="GO:0000502">
    <property type="term" value="C:proteasome complex"/>
    <property type="evidence" value="ECO:0007669"/>
    <property type="project" value="UniProtKB-KW"/>
</dbReference>
<keyword evidence="4" id="KW-0862">Zinc</keyword>
<evidence type="ECO:0000256" key="5">
    <source>
        <dbReference type="ARBA" id="ARBA00022942"/>
    </source>
</evidence>
<dbReference type="GO" id="GO:0008237">
    <property type="term" value="F:metallopeptidase activity"/>
    <property type="evidence" value="ECO:0007669"/>
    <property type="project" value="UniProtKB-KW"/>
</dbReference>
<dbReference type="Gene3D" id="3.40.140.10">
    <property type="entry name" value="Cytidine Deaminase, domain 2"/>
    <property type="match status" value="1"/>
</dbReference>
<dbReference type="SMART" id="SM00232">
    <property type="entry name" value="JAB_MPN"/>
    <property type="match status" value="1"/>
</dbReference>
<dbReference type="SUPFAM" id="SSF102712">
    <property type="entry name" value="JAB1/MPN domain"/>
    <property type="match status" value="1"/>
</dbReference>
<dbReference type="EMBL" id="JWZT01003766">
    <property type="protein sequence ID" value="KII65581.1"/>
    <property type="molecule type" value="Genomic_DNA"/>
</dbReference>
<evidence type="ECO:0000256" key="6">
    <source>
        <dbReference type="ARBA" id="ARBA00023049"/>
    </source>
</evidence>
<keyword evidence="1" id="KW-0645">Protease</keyword>
<evidence type="ECO:0000313" key="9">
    <source>
        <dbReference type="Proteomes" id="UP000031668"/>
    </source>
</evidence>
<dbReference type="InterPro" id="IPR056263">
    <property type="entry name" value="RPN11_C"/>
</dbReference>
<evidence type="ECO:0000256" key="1">
    <source>
        <dbReference type="ARBA" id="ARBA00022670"/>
    </source>
</evidence>
<evidence type="ECO:0000256" key="2">
    <source>
        <dbReference type="ARBA" id="ARBA00022723"/>
    </source>
</evidence>
<protein>
    <submittedName>
        <fullName evidence="8">26S proteasome non-ATPase regulatory subunit 14</fullName>
    </submittedName>
</protein>
<dbReference type="GO" id="GO:0006508">
    <property type="term" value="P:proteolysis"/>
    <property type="evidence" value="ECO:0007669"/>
    <property type="project" value="UniProtKB-KW"/>
</dbReference>
<keyword evidence="2" id="KW-0479">Metal-binding</keyword>